<evidence type="ECO:0000313" key="12">
    <source>
        <dbReference type="EMBL" id="HDI82595.1"/>
    </source>
</evidence>
<protein>
    <recommendedName>
        <fullName evidence="3 7">UDP-glucose 6-dehydrogenase</fullName>
        <ecNumber evidence="3 7">1.1.1.22</ecNumber>
    </recommendedName>
</protein>
<feature type="binding site" evidence="9">
    <location>
        <position position="257"/>
    </location>
    <ligand>
        <name>substrate</name>
    </ligand>
</feature>
<dbReference type="SUPFAM" id="SSF48179">
    <property type="entry name" value="6-phosphogluconate dehydrogenase C-terminal domain-like"/>
    <property type="match status" value="1"/>
</dbReference>
<name>A0A7C0VBS2_UNCW3</name>
<keyword evidence="5 7" id="KW-0520">NAD</keyword>
<reference evidence="12" key="1">
    <citation type="journal article" date="2020" name="mSystems">
        <title>Genome- and Community-Level Interaction Insights into Carbon Utilization and Element Cycling Functions of Hydrothermarchaeota in Hydrothermal Sediment.</title>
        <authorList>
            <person name="Zhou Z."/>
            <person name="Liu Y."/>
            <person name="Xu W."/>
            <person name="Pan J."/>
            <person name="Luo Z.H."/>
            <person name="Li M."/>
        </authorList>
    </citation>
    <scope>NUCLEOTIDE SEQUENCE [LARGE SCALE GENOMIC DNA]</scope>
    <source>
        <strain evidence="12">HyVt-102</strain>
    </source>
</reference>
<feature type="binding site" evidence="10">
    <location>
        <position position="86"/>
    </location>
    <ligand>
        <name>NAD(+)</name>
        <dbReference type="ChEBI" id="CHEBI:57540"/>
    </ligand>
</feature>
<dbReference type="InterPro" id="IPR028357">
    <property type="entry name" value="UDPglc_DH_bac"/>
</dbReference>
<dbReference type="NCBIfam" id="TIGR03026">
    <property type="entry name" value="NDP-sugDHase"/>
    <property type="match status" value="1"/>
</dbReference>
<feature type="binding site" evidence="10">
    <location>
        <position position="155"/>
    </location>
    <ligand>
        <name>NAD(+)</name>
        <dbReference type="ChEBI" id="CHEBI:57540"/>
    </ligand>
</feature>
<evidence type="ECO:0000256" key="3">
    <source>
        <dbReference type="ARBA" id="ARBA00012954"/>
    </source>
</evidence>
<dbReference type="GO" id="GO:0000271">
    <property type="term" value="P:polysaccharide biosynthetic process"/>
    <property type="evidence" value="ECO:0007669"/>
    <property type="project" value="InterPro"/>
</dbReference>
<dbReference type="InterPro" id="IPR014026">
    <property type="entry name" value="UDP-Glc/GDP-Man_DH_dimer"/>
</dbReference>
<dbReference type="GO" id="GO:0051287">
    <property type="term" value="F:NAD binding"/>
    <property type="evidence" value="ECO:0007669"/>
    <property type="project" value="InterPro"/>
</dbReference>
<comment type="catalytic activity">
    <reaction evidence="6 7">
        <text>UDP-alpha-D-glucose + 2 NAD(+) + H2O = UDP-alpha-D-glucuronate + 2 NADH + 3 H(+)</text>
        <dbReference type="Rhea" id="RHEA:23596"/>
        <dbReference type="ChEBI" id="CHEBI:15377"/>
        <dbReference type="ChEBI" id="CHEBI:15378"/>
        <dbReference type="ChEBI" id="CHEBI:57540"/>
        <dbReference type="ChEBI" id="CHEBI:57945"/>
        <dbReference type="ChEBI" id="CHEBI:58052"/>
        <dbReference type="ChEBI" id="CHEBI:58885"/>
        <dbReference type="EC" id="1.1.1.22"/>
    </reaction>
</comment>
<dbReference type="PANTHER" id="PTHR43750">
    <property type="entry name" value="UDP-GLUCOSE 6-DEHYDROGENASE TUAD"/>
    <property type="match status" value="1"/>
</dbReference>
<dbReference type="Pfam" id="PF00984">
    <property type="entry name" value="UDPG_MGDP_dh"/>
    <property type="match status" value="1"/>
</dbReference>
<evidence type="ECO:0000256" key="2">
    <source>
        <dbReference type="ARBA" id="ARBA00006601"/>
    </source>
</evidence>
<dbReference type="GO" id="GO:0003979">
    <property type="term" value="F:UDP-glucose 6-dehydrogenase activity"/>
    <property type="evidence" value="ECO:0007669"/>
    <property type="project" value="UniProtKB-EC"/>
</dbReference>
<evidence type="ECO:0000256" key="5">
    <source>
        <dbReference type="ARBA" id="ARBA00023027"/>
    </source>
</evidence>
<dbReference type="EMBL" id="DQWE01000102">
    <property type="protein sequence ID" value="HDI82595.1"/>
    <property type="molecule type" value="Genomic_DNA"/>
</dbReference>
<organism evidence="12">
    <name type="scientific">candidate division WOR-3 bacterium</name>
    <dbReference type="NCBI Taxonomy" id="2052148"/>
    <lineage>
        <taxon>Bacteria</taxon>
        <taxon>Bacteria division WOR-3</taxon>
    </lineage>
</organism>
<sequence length="430" mass="48212">MKITIIGSGYVGLTTGVCLSHLGHQVVCVDNDVEKIKLLKQGISPIYEPGLEELLKEGMEKGTLSFTDSIEEGTKHGLAIFICVGTPPREDGSADLSSIEFVATRVAETMEEYKLIIEKSTVPVQTGLKLKTTIELNNKRGIEFDVASNPEFLREGSAIKDFLYPDRIVIGVENERAEKLMREIYEKIDAPFIVTNIQSAEIIKHASNSFLAMKISYINAVSMVCEKAGADVKEVARGMGLDHRIGKEFLNAGIGFGGFCFPKDLKAFIKISEDLGYHMNLLREVLKINQEIREYFITKVRDLLWNIKGKKIAILGLSFKPNTDDIREAPSIYIIKQLLKEGANISAYDPAAMEKMKKIFPDIDYKENPYDTLGDANALLILTEWEEFKNLDLERVKSLMKTPIIVDGRNIFEPDEMEKLGFIYRGIGRA</sequence>
<dbReference type="InterPro" id="IPR036220">
    <property type="entry name" value="UDP-Glc/GDP-Man_DH_C_sf"/>
</dbReference>
<dbReference type="InterPro" id="IPR001732">
    <property type="entry name" value="UDP-Glc/GDP-Man_DH_N"/>
</dbReference>
<evidence type="ECO:0000256" key="8">
    <source>
        <dbReference type="PIRSR" id="PIRSR500134-1"/>
    </source>
</evidence>
<feature type="binding site" evidence="9">
    <location>
        <position position="320"/>
    </location>
    <ligand>
        <name>substrate</name>
    </ligand>
</feature>
<feature type="binding site" evidence="9">
    <location>
        <begin position="249"/>
        <end position="253"/>
    </location>
    <ligand>
        <name>substrate</name>
    </ligand>
</feature>
<feature type="binding site" evidence="10">
    <location>
        <position position="35"/>
    </location>
    <ligand>
        <name>NAD(+)</name>
        <dbReference type="ChEBI" id="CHEBI:57540"/>
    </ligand>
</feature>
<dbReference type="Pfam" id="PF03720">
    <property type="entry name" value="UDPG_MGDP_dh_C"/>
    <property type="match status" value="1"/>
</dbReference>
<dbReference type="InterPro" id="IPR008927">
    <property type="entry name" value="6-PGluconate_DH-like_C_sf"/>
</dbReference>
<dbReference type="SUPFAM" id="SSF51735">
    <property type="entry name" value="NAD(P)-binding Rossmann-fold domains"/>
    <property type="match status" value="1"/>
</dbReference>
<feature type="binding site" evidence="10">
    <location>
        <position position="327"/>
    </location>
    <ligand>
        <name>NAD(+)</name>
        <dbReference type="ChEBI" id="CHEBI:57540"/>
    </ligand>
</feature>
<dbReference type="EC" id="1.1.1.22" evidence="3 7"/>
<feature type="domain" description="UDP-glucose/GDP-mannose dehydrogenase C-terminal" evidence="11">
    <location>
        <begin position="313"/>
        <end position="414"/>
    </location>
</feature>
<evidence type="ECO:0000256" key="6">
    <source>
        <dbReference type="ARBA" id="ARBA00047473"/>
    </source>
</evidence>
<comment type="similarity">
    <text evidence="2 7">Belongs to the UDP-glucose/GDP-mannose dehydrogenase family.</text>
</comment>
<proteinExistence type="inferred from homology"/>
<dbReference type="InterPro" id="IPR014027">
    <property type="entry name" value="UDP-Glc/GDP-Man_DH_C"/>
</dbReference>
<dbReference type="SMART" id="SM00984">
    <property type="entry name" value="UDPG_MGDP_dh_C"/>
    <property type="match status" value="1"/>
</dbReference>
<dbReference type="InterPro" id="IPR036291">
    <property type="entry name" value="NAD(P)-bd_dom_sf"/>
</dbReference>
<gene>
    <name evidence="12" type="ORF">ENF18_02245</name>
</gene>
<dbReference type="UniPathway" id="UPA00038">
    <property type="reaction ID" value="UER00491"/>
</dbReference>
<evidence type="ECO:0000256" key="4">
    <source>
        <dbReference type="ARBA" id="ARBA00023002"/>
    </source>
</evidence>
<dbReference type="PIRSF" id="PIRSF000124">
    <property type="entry name" value="UDPglc_GDPman_dh"/>
    <property type="match status" value="1"/>
</dbReference>
<dbReference type="GO" id="GO:0006065">
    <property type="term" value="P:UDP-glucuronate biosynthetic process"/>
    <property type="evidence" value="ECO:0007669"/>
    <property type="project" value="UniProtKB-UniPathway"/>
</dbReference>
<feature type="binding site" evidence="9">
    <location>
        <begin position="152"/>
        <end position="155"/>
    </location>
    <ligand>
        <name>substrate</name>
    </ligand>
</feature>
<dbReference type="Pfam" id="PF03721">
    <property type="entry name" value="UDPG_MGDP_dh_N"/>
    <property type="match status" value="1"/>
</dbReference>
<feature type="binding site" evidence="10">
    <location>
        <position position="263"/>
    </location>
    <ligand>
        <name>NAD(+)</name>
        <dbReference type="ChEBI" id="CHEBI:57540"/>
    </ligand>
</feature>
<evidence type="ECO:0000256" key="1">
    <source>
        <dbReference type="ARBA" id="ARBA00004701"/>
    </source>
</evidence>
<evidence type="ECO:0000256" key="9">
    <source>
        <dbReference type="PIRSR" id="PIRSR500134-2"/>
    </source>
</evidence>
<dbReference type="PIRSF" id="PIRSF500134">
    <property type="entry name" value="UDPglc_DH_bac"/>
    <property type="match status" value="1"/>
</dbReference>
<dbReference type="Proteomes" id="UP000885847">
    <property type="component" value="Unassembled WGS sequence"/>
</dbReference>
<dbReference type="PANTHER" id="PTHR43750:SF3">
    <property type="entry name" value="UDP-GLUCOSE 6-DEHYDROGENASE TUAD"/>
    <property type="match status" value="1"/>
</dbReference>
<evidence type="ECO:0000256" key="7">
    <source>
        <dbReference type="PIRNR" id="PIRNR000124"/>
    </source>
</evidence>
<feature type="binding site" evidence="10">
    <location>
        <position position="121"/>
    </location>
    <ligand>
        <name>NAD(+)</name>
        <dbReference type="ChEBI" id="CHEBI:57540"/>
    </ligand>
</feature>
<dbReference type="Gene3D" id="1.20.5.100">
    <property type="entry name" value="Cytochrome c1, transmembrane anchor, C-terminal"/>
    <property type="match status" value="1"/>
</dbReference>
<comment type="pathway">
    <text evidence="1">Nucleotide-sugar biosynthesis; UDP-alpha-D-glucuronate biosynthesis; UDP-alpha-D-glucuronate from UDP-alpha-D-glucose: step 1/1.</text>
</comment>
<dbReference type="SUPFAM" id="SSF52413">
    <property type="entry name" value="UDP-glucose/GDP-mannose dehydrogenase C-terminal domain"/>
    <property type="match status" value="1"/>
</dbReference>
<feature type="binding site" evidence="10">
    <location>
        <position position="30"/>
    </location>
    <ligand>
        <name>NAD(+)</name>
        <dbReference type="ChEBI" id="CHEBI:57540"/>
    </ligand>
</feature>
<evidence type="ECO:0000256" key="10">
    <source>
        <dbReference type="PIRSR" id="PIRSR500134-3"/>
    </source>
</evidence>
<accession>A0A7C0VBS2</accession>
<feature type="active site" description="Nucleophile" evidence="8">
    <location>
        <position position="260"/>
    </location>
</feature>
<dbReference type="InterPro" id="IPR017476">
    <property type="entry name" value="UDP-Glc/GDP-Man"/>
</dbReference>
<evidence type="ECO:0000259" key="11">
    <source>
        <dbReference type="SMART" id="SM00984"/>
    </source>
</evidence>
<feature type="binding site" evidence="9">
    <location>
        <position position="204"/>
    </location>
    <ligand>
        <name>substrate</name>
    </ligand>
</feature>
<dbReference type="Gene3D" id="3.40.50.720">
    <property type="entry name" value="NAD(P)-binding Rossmann-like Domain"/>
    <property type="match status" value="2"/>
</dbReference>
<comment type="caution">
    <text evidence="12">The sequence shown here is derived from an EMBL/GenBank/DDBJ whole genome shotgun (WGS) entry which is preliminary data.</text>
</comment>
<keyword evidence="4 7" id="KW-0560">Oxidoreductase</keyword>
<dbReference type="AlphaFoldDB" id="A0A7C0VBS2"/>